<organism evidence="3 4">
    <name type="scientific">Cryobacterium melibiosiphilum</name>
    <dbReference type="NCBI Taxonomy" id="995039"/>
    <lineage>
        <taxon>Bacteria</taxon>
        <taxon>Bacillati</taxon>
        <taxon>Actinomycetota</taxon>
        <taxon>Actinomycetes</taxon>
        <taxon>Micrococcales</taxon>
        <taxon>Microbacteriaceae</taxon>
        <taxon>Cryobacterium</taxon>
    </lineage>
</organism>
<dbReference type="EMBL" id="QZVS01000032">
    <property type="protein sequence ID" value="RJT92132.1"/>
    <property type="molecule type" value="Genomic_DNA"/>
</dbReference>
<keyword evidence="4" id="KW-1185">Reference proteome</keyword>
<name>A0A3A5MS43_9MICO</name>
<gene>
    <name evidence="3" type="ORF">D6T64_00695</name>
</gene>
<sequence>MTEFVNIHDAKTQLSRLLQRVEAGERVVIARAGKPIADLVPHQAGNGLQIGALEGQIWMAPDAFAWPDDEIDALFYGDRTDRHPVADNVDPS</sequence>
<dbReference type="Proteomes" id="UP000272015">
    <property type="component" value="Unassembled WGS sequence"/>
</dbReference>
<comment type="function">
    <text evidence="2">Antitoxin component of a type II toxin-antitoxin (TA) system.</text>
</comment>
<dbReference type="NCBIfam" id="TIGR01552">
    <property type="entry name" value="phd_fam"/>
    <property type="match status" value="1"/>
</dbReference>
<reference evidence="3 4" key="1">
    <citation type="submission" date="2018-09" db="EMBL/GenBank/DDBJ databases">
        <title>Novel species of Cryobacterium.</title>
        <authorList>
            <person name="Liu Q."/>
            <person name="Xin Y.-H."/>
        </authorList>
    </citation>
    <scope>NUCLEOTIDE SEQUENCE [LARGE SCALE GENOMIC DNA]</scope>
    <source>
        <strain evidence="3 4">Hh39</strain>
    </source>
</reference>
<comment type="similarity">
    <text evidence="1 2">Belongs to the phD/YefM antitoxin family.</text>
</comment>
<proteinExistence type="inferred from homology"/>
<dbReference type="Gene3D" id="3.40.1620.10">
    <property type="entry name" value="YefM-like domain"/>
    <property type="match status" value="1"/>
</dbReference>
<dbReference type="SUPFAM" id="SSF143120">
    <property type="entry name" value="YefM-like"/>
    <property type="match status" value="1"/>
</dbReference>
<evidence type="ECO:0000313" key="4">
    <source>
        <dbReference type="Proteomes" id="UP000272015"/>
    </source>
</evidence>
<dbReference type="InterPro" id="IPR036165">
    <property type="entry name" value="YefM-like_sf"/>
</dbReference>
<dbReference type="InterPro" id="IPR051416">
    <property type="entry name" value="phD-YefM_TA_antitoxins"/>
</dbReference>
<evidence type="ECO:0000313" key="3">
    <source>
        <dbReference type="EMBL" id="RJT92132.1"/>
    </source>
</evidence>
<protein>
    <recommendedName>
        <fullName evidence="2">Antitoxin</fullName>
    </recommendedName>
</protein>
<dbReference type="OrthoDB" id="33091at2"/>
<evidence type="ECO:0000256" key="1">
    <source>
        <dbReference type="ARBA" id="ARBA00009981"/>
    </source>
</evidence>
<dbReference type="RefSeq" id="WP_119970473.1">
    <property type="nucleotide sequence ID" value="NZ_JBHSQA010000005.1"/>
</dbReference>
<evidence type="ECO:0000256" key="2">
    <source>
        <dbReference type="RuleBase" id="RU362080"/>
    </source>
</evidence>
<dbReference type="PANTHER" id="PTHR35377:SF4">
    <property type="entry name" value="PREVENT-HOST-DEATH FAMILY PROTEIN"/>
    <property type="match status" value="1"/>
</dbReference>
<comment type="caution">
    <text evidence="3">The sequence shown here is derived from an EMBL/GenBank/DDBJ whole genome shotgun (WGS) entry which is preliminary data.</text>
</comment>
<dbReference type="AlphaFoldDB" id="A0A3A5MS43"/>
<accession>A0A3A5MS43</accession>
<dbReference type="Pfam" id="PF02604">
    <property type="entry name" value="PhdYeFM_antitox"/>
    <property type="match status" value="1"/>
</dbReference>
<dbReference type="PANTHER" id="PTHR35377">
    <property type="entry name" value="ANTITOXIN VAPB49-RELATED-RELATED"/>
    <property type="match status" value="1"/>
</dbReference>
<dbReference type="InterPro" id="IPR006442">
    <property type="entry name" value="Antitoxin_Phd/YefM"/>
</dbReference>